<feature type="transmembrane region" description="Helical" evidence="2">
    <location>
        <begin position="21"/>
        <end position="41"/>
    </location>
</feature>
<feature type="coiled-coil region" evidence="1">
    <location>
        <begin position="46"/>
        <end position="87"/>
    </location>
</feature>
<name>A0ABU0PSQ3_9MICC</name>
<comment type="caution">
    <text evidence="3">The sequence shown here is derived from an EMBL/GenBank/DDBJ whole genome shotgun (WGS) entry which is preliminary data.</text>
</comment>
<gene>
    <name evidence="3" type="ORF">QFZ36_004218</name>
</gene>
<accession>A0ABU0PSQ3</accession>
<keyword evidence="2" id="KW-1133">Transmembrane helix</keyword>
<keyword evidence="1" id="KW-0175">Coiled coil</keyword>
<reference evidence="3 4" key="1">
    <citation type="submission" date="2023-07" db="EMBL/GenBank/DDBJ databases">
        <title>Comparative genomics of wheat-associated soil bacteria to identify genetic determinants of phenazine resistance.</title>
        <authorList>
            <person name="Mouncey N."/>
        </authorList>
    </citation>
    <scope>NUCLEOTIDE SEQUENCE [LARGE SCALE GENOMIC DNA]</scope>
    <source>
        <strain evidence="3 4">W1I3</strain>
    </source>
</reference>
<keyword evidence="2" id="KW-0472">Membrane</keyword>
<keyword evidence="2" id="KW-0812">Transmembrane</keyword>
<protein>
    <submittedName>
        <fullName evidence="3">Uncharacterized protein</fullName>
    </submittedName>
</protein>
<evidence type="ECO:0000256" key="2">
    <source>
        <dbReference type="SAM" id="Phobius"/>
    </source>
</evidence>
<keyword evidence="4" id="KW-1185">Reference proteome</keyword>
<organism evidence="3 4">
    <name type="scientific">Pseudarthrobacter siccitolerans</name>
    <dbReference type="NCBI Taxonomy" id="861266"/>
    <lineage>
        <taxon>Bacteria</taxon>
        <taxon>Bacillati</taxon>
        <taxon>Actinomycetota</taxon>
        <taxon>Actinomycetes</taxon>
        <taxon>Micrococcales</taxon>
        <taxon>Micrococcaceae</taxon>
        <taxon>Pseudarthrobacter</taxon>
    </lineage>
</organism>
<dbReference type="EMBL" id="JAUSXB010000002">
    <property type="protein sequence ID" value="MDQ0676592.1"/>
    <property type="molecule type" value="Genomic_DNA"/>
</dbReference>
<evidence type="ECO:0000313" key="3">
    <source>
        <dbReference type="EMBL" id="MDQ0676592.1"/>
    </source>
</evidence>
<dbReference type="Proteomes" id="UP001236806">
    <property type="component" value="Unassembled WGS sequence"/>
</dbReference>
<sequence>MKEQKISGTGDQQGRAAPFRVWAPIVISALALVISTLGFMVQQSALDQQREQLAAQNGQLDTQKNQLDIQRNALETQQKEFQAAEDRWKAEGPLFVARGYLRQDPERSMALLEFSEDGPAQRSDEELENIYVSEGQAEIGPMFIEAEVTNVGRSPGQISSVWGELNGYRKDSRPLSPAPGLRICTATLGERIPTVCKEHFAEQDVICLGPDGVEAVCQFPLHVPQQTSIRLRFKLQDYFAEHLMCEGSLRGRVDVSIRPGSGPQLKSAFFASNWRGCPGGSGEFRYPGRVPFK</sequence>
<evidence type="ECO:0000256" key="1">
    <source>
        <dbReference type="SAM" id="Coils"/>
    </source>
</evidence>
<proteinExistence type="predicted"/>
<evidence type="ECO:0000313" key="4">
    <source>
        <dbReference type="Proteomes" id="UP001236806"/>
    </source>
</evidence>